<evidence type="ECO:0000259" key="1">
    <source>
        <dbReference type="Pfam" id="PF02915"/>
    </source>
</evidence>
<dbReference type="EMBL" id="FQWY01000008">
    <property type="protein sequence ID" value="SHG66644.1"/>
    <property type="molecule type" value="Genomic_DNA"/>
</dbReference>
<dbReference type="Proteomes" id="UP000242329">
    <property type="component" value="Unassembled WGS sequence"/>
</dbReference>
<keyword evidence="3" id="KW-1185">Reference proteome</keyword>
<proteinExistence type="predicted"/>
<dbReference type="GO" id="GO:0046872">
    <property type="term" value="F:metal ion binding"/>
    <property type="evidence" value="ECO:0007669"/>
    <property type="project" value="InterPro"/>
</dbReference>
<organism evidence="2 3">
    <name type="scientific">Thermosyntropha lipolytica DSM 11003</name>
    <dbReference type="NCBI Taxonomy" id="1123382"/>
    <lineage>
        <taxon>Bacteria</taxon>
        <taxon>Bacillati</taxon>
        <taxon>Bacillota</taxon>
        <taxon>Clostridia</taxon>
        <taxon>Eubacteriales</taxon>
        <taxon>Syntrophomonadaceae</taxon>
        <taxon>Thermosyntropha</taxon>
    </lineage>
</organism>
<gene>
    <name evidence="2" type="ORF">SAMN02745221_00719</name>
</gene>
<evidence type="ECO:0000313" key="2">
    <source>
        <dbReference type="EMBL" id="SHG66644.1"/>
    </source>
</evidence>
<dbReference type="AlphaFoldDB" id="A0A1M5LNG8"/>
<reference evidence="3" key="1">
    <citation type="submission" date="2016-11" db="EMBL/GenBank/DDBJ databases">
        <authorList>
            <person name="Varghese N."/>
            <person name="Submissions S."/>
        </authorList>
    </citation>
    <scope>NUCLEOTIDE SEQUENCE [LARGE SCALE GENOMIC DNA]</scope>
    <source>
        <strain evidence="3">DSM 11003</strain>
    </source>
</reference>
<evidence type="ECO:0000313" key="3">
    <source>
        <dbReference type="Proteomes" id="UP000242329"/>
    </source>
</evidence>
<feature type="domain" description="Rubrerythrin diiron-binding" evidence="1">
    <location>
        <begin position="5"/>
        <end position="56"/>
    </location>
</feature>
<dbReference type="RefSeq" id="WP_073090139.1">
    <property type="nucleotide sequence ID" value="NZ_FQWY01000008.1"/>
</dbReference>
<dbReference type="SUPFAM" id="SSF47240">
    <property type="entry name" value="Ferritin-like"/>
    <property type="match status" value="1"/>
</dbReference>
<dbReference type="Pfam" id="PF02915">
    <property type="entry name" value="Rubrerythrin"/>
    <property type="match status" value="1"/>
</dbReference>
<dbReference type="GO" id="GO:0016491">
    <property type="term" value="F:oxidoreductase activity"/>
    <property type="evidence" value="ECO:0007669"/>
    <property type="project" value="InterPro"/>
</dbReference>
<dbReference type="InterPro" id="IPR003251">
    <property type="entry name" value="Rr_diiron-bd_dom"/>
</dbReference>
<sequence length="62" mass="7512">MDLKKVLEMAIENEKRSYDWYLTQAMEAEDPESRLLFEQIAEEEKVHIKKLTERLKILKIMD</sequence>
<name>A0A1M5LNG8_9FIRM</name>
<protein>
    <submittedName>
        <fullName evidence="2">Rubrerythrin</fullName>
    </submittedName>
</protein>
<dbReference type="InterPro" id="IPR012347">
    <property type="entry name" value="Ferritin-like"/>
</dbReference>
<dbReference type="Gene3D" id="1.20.1260.10">
    <property type="match status" value="1"/>
</dbReference>
<dbReference type="InterPro" id="IPR009078">
    <property type="entry name" value="Ferritin-like_SF"/>
</dbReference>
<accession>A0A1M5LNG8</accession>
<dbReference type="STRING" id="1123382.SAMN02745221_00719"/>